<dbReference type="Proteomes" id="UP000485058">
    <property type="component" value="Unassembled WGS sequence"/>
</dbReference>
<feature type="region of interest" description="Disordered" evidence="2">
    <location>
        <begin position="1"/>
        <end position="24"/>
    </location>
</feature>
<dbReference type="InterPro" id="IPR011990">
    <property type="entry name" value="TPR-like_helical_dom_sf"/>
</dbReference>
<proteinExistence type="predicted"/>
<organism evidence="3 4">
    <name type="scientific">Haematococcus lacustris</name>
    <name type="common">Green alga</name>
    <name type="synonym">Haematococcus pluvialis</name>
    <dbReference type="NCBI Taxonomy" id="44745"/>
    <lineage>
        <taxon>Eukaryota</taxon>
        <taxon>Viridiplantae</taxon>
        <taxon>Chlorophyta</taxon>
        <taxon>core chlorophytes</taxon>
        <taxon>Chlorophyceae</taxon>
        <taxon>CS clade</taxon>
        <taxon>Chlamydomonadales</taxon>
        <taxon>Haematococcaceae</taxon>
        <taxon>Haematococcus</taxon>
    </lineage>
</organism>
<keyword evidence="4" id="KW-1185">Reference proteome</keyword>
<keyword evidence="1" id="KW-0802">TPR repeat</keyword>
<protein>
    <submittedName>
        <fullName evidence="3">Uncharacterized protein</fullName>
    </submittedName>
</protein>
<feature type="non-terminal residue" evidence="3">
    <location>
        <position position="1"/>
    </location>
</feature>
<evidence type="ECO:0000256" key="2">
    <source>
        <dbReference type="SAM" id="MobiDB-lite"/>
    </source>
</evidence>
<name>A0A699ZJS9_HAELA</name>
<gene>
    <name evidence="3" type="ORF">HaLaN_19706</name>
</gene>
<dbReference type="SUPFAM" id="SSF48452">
    <property type="entry name" value="TPR-like"/>
    <property type="match status" value="1"/>
</dbReference>
<dbReference type="PROSITE" id="PS50005">
    <property type="entry name" value="TPR"/>
    <property type="match status" value="1"/>
</dbReference>
<comment type="caution">
    <text evidence="3">The sequence shown here is derived from an EMBL/GenBank/DDBJ whole genome shotgun (WGS) entry which is preliminary data.</text>
</comment>
<evidence type="ECO:0000313" key="3">
    <source>
        <dbReference type="EMBL" id="GFH22265.1"/>
    </source>
</evidence>
<sequence length="147" mass="15685">MTKPARRGKQPALSRKTPAQPQVSAAQLFQQAQVALRFDDFDSAKDALRKATALEPQNASIIDAYASLLAELGDDSAKAALEQAIRIAPSSGHEKYMYLAQLEEEPERAIQLSSQGLELLHSRLTACQAAAAAPGGSTCRPQARPAS</sequence>
<dbReference type="Pfam" id="PF13181">
    <property type="entry name" value="TPR_8"/>
    <property type="match status" value="1"/>
</dbReference>
<dbReference type="AlphaFoldDB" id="A0A699ZJS9"/>
<dbReference type="InterPro" id="IPR019734">
    <property type="entry name" value="TPR_rpt"/>
</dbReference>
<feature type="repeat" description="TPR" evidence="1">
    <location>
        <begin position="25"/>
        <end position="58"/>
    </location>
</feature>
<evidence type="ECO:0000256" key="1">
    <source>
        <dbReference type="PROSITE-ProRule" id="PRU00339"/>
    </source>
</evidence>
<evidence type="ECO:0000313" key="4">
    <source>
        <dbReference type="Proteomes" id="UP000485058"/>
    </source>
</evidence>
<dbReference type="Gene3D" id="1.25.40.10">
    <property type="entry name" value="Tetratricopeptide repeat domain"/>
    <property type="match status" value="1"/>
</dbReference>
<accession>A0A699ZJS9</accession>
<reference evidence="3 4" key="1">
    <citation type="submission" date="2020-02" db="EMBL/GenBank/DDBJ databases">
        <title>Draft genome sequence of Haematococcus lacustris strain NIES-144.</title>
        <authorList>
            <person name="Morimoto D."/>
            <person name="Nakagawa S."/>
            <person name="Yoshida T."/>
            <person name="Sawayama S."/>
        </authorList>
    </citation>
    <scope>NUCLEOTIDE SEQUENCE [LARGE SCALE GENOMIC DNA]</scope>
    <source>
        <strain evidence="3 4">NIES-144</strain>
    </source>
</reference>
<dbReference type="EMBL" id="BLLF01002003">
    <property type="protein sequence ID" value="GFH22265.1"/>
    <property type="molecule type" value="Genomic_DNA"/>
</dbReference>